<evidence type="ECO:0000256" key="4">
    <source>
        <dbReference type="ARBA" id="ARBA00061551"/>
    </source>
</evidence>
<keyword evidence="8" id="KW-1185">Reference proteome</keyword>
<feature type="domain" description="ABC transporter" evidence="6">
    <location>
        <begin position="2"/>
        <end position="252"/>
    </location>
</feature>
<sequence length="531" mass="59730">MLSTNNITMQFGSKPLFENISVKFGNGNRYGLIGANGSGKSTFMKILGGDLTPTAGNVSMDPNERIGKLRQDQFAFEEFTVLDTVIMGHTELWQVKQERDRIYAMAEMSEEDGYRVADLEVAYGEMDGYSAEARAGELLLGVGIPLEQHYGLMSEVAPGWKLRVLLAQALFSNPDVLLLDEPTNNLDIDTIRWLEQVLNDRDSTMIIISHDRHFLNTVCTHMADLDYGELRLFPGNYDEYMVAATQARERLIADNAKKKAQIAELQSFVSRFSANASKSKQATSRARQIDKIQLEEVKASSRQNPYIRFEQDKKLFRNALELESLTKGYDNGPLFKNLSLLLEVGEKMAVIGANGIGKTTFLKNLVGETEPDSGTVKWSENSSIGYYAQDHACDFDCDLTVFDWMSQWKKEGDDEQSVRSVLGRLLFGQDDIKKKVQVLSGGEKGRMLFGKLMMQQPNILIMDEPTNHLDMESIESLNLALELYKGTLIFVSHDREFVSSLASRILEIKSDKVIDFKGTYDEYLRSQGIIG</sequence>
<dbReference type="STRING" id="286156.Ppb6_02971"/>
<dbReference type="Pfam" id="PF12848">
    <property type="entry name" value="ABC_tran_Xtn"/>
    <property type="match status" value="1"/>
</dbReference>
<dbReference type="CDD" id="cd03221">
    <property type="entry name" value="ABCF_EF-3"/>
    <property type="match status" value="2"/>
</dbReference>
<dbReference type="PROSITE" id="PS50893">
    <property type="entry name" value="ABC_TRANSPORTER_2"/>
    <property type="match status" value="2"/>
</dbReference>
<dbReference type="SMART" id="SM00382">
    <property type="entry name" value="AAA"/>
    <property type="match status" value="2"/>
</dbReference>
<keyword evidence="3 7" id="KW-0067">ATP-binding</keyword>
<keyword evidence="2" id="KW-0547">Nucleotide-binding</keyword>
<accession>A0A1C0U1W6</accession>
<dbReference type="Pfam" id="PF00005">
    <property type="entry name" value="ABC_tran"/>
    <property type="match status" value="2"/>
</dbReference>
<dbReference type="InterPro" id="IPR051309">
    <property type="entry name" value="ABCF_ATPase"/>
</dbReference>
<dbReference type="Gene3D" id="3.40.50.300">
    <property type="entry name" value="P-loop containing nucleotide triphosphate hydrolases"/>
    <property type="match status" value="2"/>
</dbReference>
<evidence type="ECO:0000256" key="5">
    <source>
        <dbReference type="ARBA" id="ARBA00074044"/>
    </source>
</evidence>
<organism evidence="7 8">
    <name type="scientific">Photorhabdus australis subsp. thailandensis</name>
    <dbReference type="NCBI Taxonomy" id="2805096"/>
    <lineage>
        <taxon>Bacteria</taxon>
        <taxon>Pseudomonadati</taxon>
        <taxon>Pseudomonadota</taxon>
        <taxon>Gammaproteobacteria</taxon>
        <taxon>Enterobacterales</taxon>
        <taxon>Morganellaceae</taxon>
        <taxon>Photorhabdus</taxon>
    </lineage>
</organism>
<dbReference type="NCBIfam" id="NF011646">
    <property type="entry name" value="PRK15064.1"/>
    <property type="match status" value="1"/>
</dbReference>
<evidence type="ECO:0000313" key="7">
    <source>
        <dbReference type="EMBL" id="OCQ51856.1"/>
    </source>
</evidence>
<protein>
    <recommendedName>
        <fullName evidence="5">Probable ATP-binding protein YbiT</fullName>
    </recommendedName>
</protein>
<evidence type="ECO:0000256" key="2">
    <source>
        <dbReference type="ARBA" id="ARBA00022741"/>
    </source>
</evidence>
<comment type="caution">
    <text evidence="7">The sequence shown here is derived from an EMBL/GenBank/DDBJ whole genome shotgun (WGS) entry which is preliminary data.</text>
</comment>
<dbReference type="GO" id="GO:0016887">
    <property type="term" value="F:ATP hydrolysis activity"/>
    <property type="evidence" value="ECO:0007669"/>
    <property type="project" value="InterPro"/>
</dbReference>
<evidence type="ECO:0000256" key="1">
    <source>
        <dbReference type="ARBA" id="ARBA00022737"/>
    </source>
</evidence>
<dbReference type="PANTHER" id="PTHR42855:SF2">
    <property type="entry name" value="DRUG RESISTANCE ABC TRANSPORTER,ATP-BINDING PROTEIN"/>
    <property type="match status" value="1"/>
</dbReference>
<dbReference type="InterPro" id="IPR027417">
    <property type="entry name" value="P-loop_NTPase"/>
</dbReference>
<dbReference type="PATRIC" id="fig|286156.4.peg.3373"/>
<proteinExistence type="inferred from homology"/>
<comment type="similarity">
    <text evidence="4">Belongs to the ABC transporter superfamily. ABCF family. YbiT subfamily.</text>
</comment>
<dbReference type="FunFam" id="3.40.50.300:FF:000011">
    <property type="entry name" value="Putative ABC transporter ATP-binding component"/>
    <property type="match status" value="1"/>
</dbReference>
<dbReference type="GO" id="GO:0005524">
    <property type="term" value="F:ATP binding"/>
    <property type="evidence" value="ECO:0007669"/>
    <property type="project" value="UniProtKB-KW"/>
</dbReference>
<dbReference type="InterPro" id="IPR003439">
    <property type="entry name" value="ABC_transporter-like_ATP-bd"/>
</dbReference>
<dbReference type="FunFam" id="3.40.50.300:FF:000070">
    <property type="entry name" value="Putative ABC transporter ATP-binding component"/>
    <property type="match status" value="1"/>
</dbReference>
<keyword evidence="1" id="KW-0677">Repeat</keyword>
<name>A0A1C0U1W6_9GAMM</name>
<evidence type="ECO:0000256" key="3">
    <source>
        <dbReference type="ARBA" id="ARBA00022840"/>
    </source>
</evidence>
<gene>
    <name evidence="7" type="primary">yheS_2</name>
    <name evidence="7" type="ORF">Ppb6_02971</name>
</gene>
<dbReference type="EMBL" id="LOMY01000104">
    <property type="protein sequence ID" value="OCQ51856.1"/>
    <property type="molecule type" value="Genomic_DNA"/>
</dbReference>
<dbReference type="RefSeq" id="WP_036774328.1">
    <property type="nucleotide sequence ID" value="NZ_CAWMQZ010000104.1"/>
</dbReference>
<evidence type="ECO:0000313" key="8">
    <source>
        <dbReference type="Proteomes" id="UP000093476"/>
    </source>
</evidence>
<dbReference type="InterPro" id="IPR032781">
    <property type="entry name" value="ABC_tran_Xtn"/>
</dbReference>
<dbReference type="AlphaFoldDB" id="A0A1C0U1W6"/>
<evidence type="ECO:0000259" key="6">
    <source>
        <dbReference type="PROSITE" id="PS50893"/>
    </source>
</evidence>
<reference evidence="7 8" key="1">
    <citation type="submission" date="2015-12" db="EMBL/GenBank/DDBJ databases">
        <title>Genome comparisons provide insights into the role of secondary metabolites in the pathogenic phase of the Photorhabdus life cycle.</title>
        <authorList>
            <person name="Tobias N.J."/>
            <person name="Mishra B."/>
            <person name="Gupta D.K."/>
            <person name="Thines M."/>
            <person name="Stinear T.P."/>
            <person name="Bode H.B."/>
        </authorList>
    </citation>
    <scope>NUCLEOTIDE SEQUENCE [LARGE SCALE GENOMIC DNA]</scope>
    <source>
        <strain evidence="7 8">PB68.1</strain>
    </source>
</reference>
<dbReference type="PANTHER" id="PTHR42855">
    <property type="entry name" value="ABC TRANSPORTER ATP-BINDING SUBUNIT"/>
    <property type="match status" value="1"/>
</dbReference>
<dbReference type="InterPro" id="IPR003593">
    <property type="entry name" value="AAA+_ATPase"/>
</dbReference>
<feature type="domain" description="ABC transporter" evidence="6">
    <location>
        <begin position="320"/>
        <end position="530"/>
    </location>
</feature>
<dbReference type="SUPFAM" id="SSF52540">
    <property type="entry name" value="P-loop containing nucleoside triphosphate hydrolases"/>
    <property type="match status" value="2"/>
</dbReference>
<dbReference type="Proteomes" id="UP000093476">
    <property type="component" value="Unassembled WGS sequence"/>
</dbReference>